<sequence length="120" mass="13311">MTVRPPQAYRKQIADDPVTAALEQEVLAEKAGTLARLNTKLEQALARIPDAIENAGEDELRKRALRIAEAGEALWHVTIQRELCGFLRHKAFFDHMGVPAAVRLSAGPVPEHLKARKRGK</sequence>
<dbReference type="InterPro" id="IPR046606">
    <property type="entry name" value="DUF6665"/>
</dbReference>
<evidence type="ECO:0000313" key="2">
    <source>
        <dbReference type="EMBL" id="MBD8876123.1"/>
    </source>
</evidence>
<dbReference type="RefSeq" id="WP_192108621.1">
    <property type="nucleotide sequence ID" value="NZ_JACYXJ010000003.1"/>
</dbReference>
<name>A0ABR9C896_9HYPH</name>
<accession>A0ABR9C896</accession>
<reference evidence="2 3" key="1">
    <citation type="submission" date="2020-09" db="EMBL/GenBank/DDBJ databases">
        <title>The genome sequence of type strain Labrenzia polysiphoniae KACC 19711.</title>
        <authorList>
            <person name="Liu Y."/>
        </authorList>
    </citation>
    <scope>NUCLEOTIDE SEQUENCE [LARGE SCALE GENOMIC DNA]</scope>
    <source>
        <strain evidence="2 3">KACC 19711</strain>
    </source>
</reference>
<dbReference type="Proteomes" id="UP000615687">
    <property type="component" value="Unassembled WGS sequence"/>
</dbReference>
<protein>
    <submittedName>
        <fullName evidence="2">Uncharacterized protein</fullName>
    </submittedName>
</protein>
<comment type="caution">
    <text evidence="2">The sequence shown here is derived from an EMBL/GenBank/DDBJ whole genome shotgun (WGS) entry which is preliminary data.</text>
</comment>
<keyword evidence="3" id="KW-1185">Reference proteome</keyword>
<proteinExistence type="predicted"/>
<feature type="coiled-coil region" evidence="1">
    <location>
        <begin position="27"/>
        <end position="54"/>
    </location>
</feature>
<dbReference type="Pfam" id="PF20370">
    <property type="entry name" value="DUF6665"/>
    <property type="match status" value="1"/>
</dbReference>
<gene>
    <name evidence="2" type="ORF">IG617_07485</name>
</gene>
<evidence type="ECO:0000256" key="1">
    <source>
        <dbReference type="SAM" id="Coils"/>
    </source>
</evidence>
<dbReference type="EMBL" id="JACYXJ010000003">
    <property type="protein sequence ID" value="MBD8876123.1"/>
    <property type="molecule type" value="Genomic_DNA"/>
</dbReference>
<evidence type="ECO:0000313" key="3">
    <source>
        <dbReference type="Proteomes" id="UP000615687"/>
    </source>
</evidence>
<organism evidence="2 3">
    <name type="scientific">Roseibium polysiphoniae</name>
    <dbReference type="NCBI Taxonomy" id="2571221"/>
    <lineage>
        <taxon>Bacteria</taxon>
        <taxon>Pseudomonadati</taxon>
        <taxon>Pseudomonadota</taxon>
        <taxon>Alphaproteobacteria</taxon>
        <taxon>Hyphomicrobiales</taxon>
        <taxon>Stappiaceae</taxon>
        <taxon>Roseibium</taxon>
    </lineage>
</organism>
<keyword evidence="1" id="KW-0175">Coiled coil</keyword>